<name>A0ABQ1TP50_9BACT</name>
<keyword evidence="4" id="KW-1185">Reference proteome</keyword>
<accession>A0ABQ1TP50</accession>
<dbReference type="SUPFAM" id="SSF50952">
    <property type="entry name" value="Soluble quinoprotein glucose dehydrogenase"/>
    <property type="match status" value="1"/>
</dbReference>
<dbReference type="EMBL" id="BMHT01000001">
    <property type="protein sequence ID" value="GGE98349.1"/>
    <property type="molecule type" value="Genomic_DNA"/>
</dbReference>
<feature type="domain" description="Glucose/Sorbosone dehydrogenase" evidence="1">
    <location>
        <begin position="30"/>
        <end position="345"/>
    </location>
</feature>
<sequence>MLLLSSVSAQTTTFPVGATTVSVTPLATNLSVPWELIWGPDNFIWMTERGGRISRVNPTTGQVLPLITVPDVVTSSEGGLLGMTLHPDFTASPYVYIVYNYNDNGYKEKLVRYTYSAAGTGSLSNPTVLLGGITANSTHAGSRLIILPDRTLLMTTGDAQQRPEAQNTGALIGKVLRLNLDGTIPADNPVAGNPMYSFGHRNPQGLVRANGKIYSTEHGQDAEDELNLIEPNRNYGWPTVEGNCNLPSEQAFCTANNVRAPLYSWAPTVGIAGVAYYDHPAIPEWRNNLLAVSLRGNKMTQLPLTSNGEAVGNAADFLSGFGRLRAICVSPQGRIYVSTSNRDGRGNPAASDDRILVLENRAYVLATNNARAAAFQLWPNPAQHTVTLHLPGSSSGATVATLHDALGRVVRTTDFAAGQNDLQVSLAGLRAGVYVVRATSGTEQFTRRLVVD</sequence>
<protein>
    <submittedName>
        <fullName evidence="3">Glucose sorbosone dehydrogenase</fullName>
    </submittedName>
</protein>
<dbReference type="InterPro" id="IPR011041">
    <property type="entry name" value="Quinoprot_gluc/sorb_DH_b-prop"/>
</dbReference>
<evidence type="ECO:0000313" key="4">
    <source>
        <dbReference type="Proteomes" id="UP000632273"/>
    </source>
</evidence>
<evidence type="ECO:0000259" key="2">
    <source>
        <dbReference type="Pfam" id="PF18962"/>
    </source>
</evidence>
<evidence type="ECO:0000259" key="1">
    <source>
        <dbReference type="Pfam" id="PF07995"/>
    </source>
</evidence>
<dbReference type="NCBIfam" id="TIGR04183">
    <property type="entry name" value="Por_Secre_tail"/>
    <property type="match status" value="1"/>
</dbReference>
<dbReference type="InterPro" id="IPR012938">
    <property type="entry name" value="Glc/Sorbosone_DH"/>
</dbReference>
<dbReference type="PANTHER" id="PTHR19328:SF13">
    <property type="entry name" value="HIPL1 PROTEIN"/>
    <property type="match status" value="1"/>
</dbReference>
<dbReference type="Pfam" id="PF07995">
    <property type="entry name" value="GSDH"/>
    <property type="match status" value="1"/>
</dbReference>
<gene>
    <name evidence="3" type="ORF">GCM10011383_06430</name>
</gene>
<dbReference type="InterPro" id="IPR026444">
    <property type="entry name" value="Secre_tail"/>
</dbReference>
<organism evidence="3 4">
    <name type="scientific">Hymenobacter cavernae</name>
    <dbReference type="NCBI Taxonomy" id="2044852"/>
    <lineage>
        <taxon>Bacteria</taxon>
        <taxon>Pseudomonadati</taxon>
        <taxon>Bacteroidota</taxon>
        <taxon>Cytophagia</taxon>
        <taxon>Cytophagales</taxon>
        <taxon>Hymenobacteraceae</taxon>
        <taxon>Hymenobacter</taxon>
    </lineage>
</organism>
<dbReference type="Gene3D" id="2.120.10.30">
    <property type="entry name" value="TolB, C-terminal domain"/>
    <property type="match status" value="1"/>
</dbReference>
<comment type="caution">
    <text evidence="3">The sequence shown here is derived from an EMBL/GenBank/DDBJ whole genome shotgun (WGS) entry which is preliminary data.</text>
</comment>
<dbReference type="Pfam" id="PF18962">
    <property type="entry name" value="Por_Secre_tail"/>
    <property type="match status" value="1"/>
</dbReference>
<feature type="domain" description="Secretion system C-terminal sorting" evidence="2">
    <location>
        <begin position="377"/>
        <end position="451"/>
    </location>
</feature>
<reference evidence="4" key="1">
    <citation type="journal article" date="2019" name="Int. J. Syst. Evol. Microbiol.">
        <title>The Global Catalogue of Microorganisms (GCM) 10K type strain sequencing project: providing services to taxonomists for standard genome sequencing and annotation.</title>
        <authorList>
            <consortium name="The Broad Institute Genomics Platform"/>
            <consortium name="The Broad Institute Genome Sequencing Center for Infectious Disease"/>
            <person name="Wu L."/>
            <person name="Ma J."/>
        </authorList>
    </citation>
    <scope>NUCLEOTIDE SEQUENCE [LARGE SCALE GENOMIC DNA]</scope>
    <source>
        <strain evidence="4">CGMCC 1.15197</strain>
    </source>
</reference>
<dbReference type="Proteomes" id="UP000632273">
    <property type="component" value="Unassembled WGS sequence"/>
</dbReference>
<evidence type="ECO:0000313" key="3">
    <source>
        <dbReference type="EMBL" id="GGE98349.1"/>
    </source>
</evidence>
<dbReference type="PANTHER" id="PTHR19328">
    <property type="entry name" value="HEDGEHOG-INTERACTING PROTEIN"/>
    <property type="match status" value="1"/>
</dbReference>
<dbReference type="InterPro" id="IPR011042">
    <property type="entry name" value="6-blade_b-propeller_TolB-like"/>
</dbReference>
<proteinExistence type="predicted"/>